<sequence>MTDIKDGTPIRIEYESGAVLTGPARNTAGGGLAVSLTDGYAVMFVRDFDGRPAHGVVSYGPVGKKS</sequence>
<keyword evidence="2" id="KW-1185">Reference proteome</keyword>
<gene>
    <name evidence="1" type="ORF">DF196_06700</name>
</gene>
<protein>
    <submittedName>
        <fullName evidence="1">Uncharacterized protein</fullName>
    </submittedName>
</protein>
<reference evidence="1 2" key="1">
    <citation type="journal article" date="2018" name="Int. J. Syst. Evol. Microbiol.">
        <title>Bifidobacterium callitrichidarum sp. nov. from the faeces of the emperor tamarin (Saguinus imperator).</title>
        <authorList>
            <person name="Modesto M."/>
            <person name="Michelini S."/>
            <person name="Sansosti M.C."/>
            <person name="De Filippo C."/>
            <person name="Cavalieri D."/>
            <person name="Qvirist L."/>
            <person name="Andlid T."/>
            <person name="Spiezio C."/>
            <person name="Sandri C."/>
            <person name="Pascarelli S."/>
            <person name="Sgorbati B."/>
            <person name="Mattarelli P."/>
        </authorList>
    </citation>
    <scope>NUCLEOTIDE SEQUENCE [LARGE SCALE GENOMIC DNA]</scope>
    <source>
        <strain evidence="1 2">TRI 5</strain>
    </source>
</reference>
<dbReference type="EMBL" id="QFFM01000012">
    <property type="protein sequence ID" value="PWG65616.1"/>
    <property type="molecule type" value="Genomic_DNA"/>
</dbReference>
<comment type="caution">
    <text evidence="1">The sequence shown here is derived from an EMBL/GenBank/DDBJ whole genome shotgun (WGS) entry which is preliminary data.</text>
</comment>
<dbReference type="Proteomes" id="UP000245876">
    <property type="component" value="Unassembled WGS sequence"/>
</dbReference>
<proteinExistence type="predicted"/>
<dbReference type="RefSeq" id="WP_109057085.1">
    <property type="nucleotide sequence ID" value="NZ_QFFM01000012.1"/>
</dbReference>
<name>A0A2U2N8X0_9BIFI</name>
<evidence type="ECO:0000313" key="1">
    <source>
        <dbReference type="EMBL" id="PWG65616.1"/>
    </source>
</evidence>
<accession>A0A2U2N8X0</accession>
<evidence type="ECO:0000313" key="2">
    <source>
        <dbReference type="Proteomes" id="UP000245876"/>
    </source>
</evidence>
<dbReference type="AlphaFoldDB" id="A0A2U2N8X0"/>
<organism evidence="1 2">
    <name type="scientific">Bifidobacterium callitrichidarum</name>
    <dbReference type="NCBI Taxonomy" id="2052941"/>
    <lineage>
        <taxon>Bacteria</taxon>
        <taxon>Bacillati</taxon>
        <taxon>Actinomycetota</taxon>
        <taxon>Actinomycetes</taxon>
        <taxon>Bifidobacteriales</taxon>
        <taxon>Bifidobacteriaceae</taxon>
        <taxon>Bifidobacterium</taxon>
    </lineage>
</organism>